<evidence type="ECO:0000313" key="1">
    <source>
        <dbReference type="EMBL" id="MRN53744.1"/>
    </source>
</evidence>
<comment type="caution">
    <text evidence="1">The sequence shown here is derived from an EMBL/GenBank/DDBJ whole genome shotgun (WGS) entry which is preliminary data.</text>
</comment>
<name>A0A7X2H529_9BACL</name>
<sequence length="93" mass="10645">MIGCAADETNKANTEISNSDPVTWVTIEDTNYYYSSYHDSMDESTLIDTETVTGTDDGIQYGRKIFKSTVLKNSYFIKSPDHEGAWLEYRIRE</sequence>
<dbReference type="AlphaFoldDB" id="A0A7X2H529"/>
<reference evidence="1 2" key="1">
    <citation type="submission" date="2019-11" db="EMBL/GenBank/DDBJ databases">
        <title>Paenibacillus monticola sp. nov., a novel PGPR strain isolated from mountain sample in China.</title>
        <authorList>
            <person name="Zhao Q."/>
            <person name="Li H.-P."/>
            <person name="Zhang J.-L."/>
        </authorList>
    </citation>
    <scope>NUCLEOTIDE SEQUENCE [LARGE SCALE GENOMIC DNA]</scope>
    <source>
        <strain evidence="1 2">LC-T2</strain>
    </source>
</reference>
<proteinExistence type="predicted"/>
<evidence type="ECO:0000313" key="2">
    <source>
        <dbReference type="Proteomes" id="UP000463051"/>
    </source>
</evidence>
<accession>A0A7X2H529</accession>
<keyword evidence="2" id="KW-1185">Reference proteome</keyword>
<dbReference type="RefSeq" id="WP_154118740.1">
    <property type="nucleotide sequence ID" value="NZ_WJXB01000003.1"/>
</dbReference>
<organism evidence="1 2">
    <name type="scientific">Paenibacillus monticola</name>
    <dbReference type="NCBI Taxonomy" id="2666075"/>
    <lineage>
        <taxon>Bacteria</taxon>
        <taxon>Bacillati</taxon>
        <taxon>Bacillota</taxon>
        <taxon>Bacilli</taxon>
        <taxon>Bacillales</taxon>
        <taxon>Paenibacillaceae</taxon>
        <taxon>Paenibacillus</taxon>
    </lineage>
</organism>
<dbReference type="Proteomes" id="UP000463051">
    <property type="component" value="Unassembled WGS sequence"/>
</dbReference>
<gene>
    <name evidence="1" type="ORF">GJB61_12140</name>
</gene>
<dbReference type="EMBL" id="WJXB01000003">
    <property type="protein sequence ID" value="MRN53744.1"/>
    <property type="molecule type" value="Genomic_DNA"/>
</dbReference>
<protein>
    <submittedName>
        <fullName evidence="1">Uncharacterized protein</fullName>
    </submittedName>
</protein>